<feature type="signal peptide" evidence="14">
    <location>
        <begin position="1"/>
        <end position="27"/>
    </location>
</feature>
<keyword evidence="6 12" id="KW-0812">Transmembrane</keyword>
<dbReference type="GO" id="GO:0038023">
    <property type="term" value="F:signaling receptor activity"/>
    <property type="evidence" value="ECO:0007669"/>
    <property type="project" value="InterPro"/>
</dbReference>
<evidence type="ECO:0000256" key="12">
    <source>
        <dbReference type="PROSITE-ProRule" id="PRU01360"/>
    </source>
</evidence>
<dbReference type="Gene3D" id="2.40.170.20">
    <property type="entry name" value="TonB-dependent receptor, beta-barrel domain"/>
    <property type="match status" value="1"/>
</dbReference>
<proteinExistence type="inferred from homology"/>
<evidence type="ECO:0000256" key="11">
    <source>
        <dbReference type="ARBA" id="ARBA00023237"/>
    </source>
</evidence>
<dbReference type="Pfam" id="PF00593">
    <property type="entry name" value="TonB_dep_Rec_b-barrel"/>
    <property type="match status" value="1"/>
</dbReference>
<dbReference type="SMART" id="SM00965">
    <property type="entry name" value="STN"/>
    <property type="match status" value="1"/>
</dbReference>
<dbReference type="Gene3D" id="2.170.130.10">
    <property type="entry name" value="TonB-dependent receptor, plug domain"/>
    <property type="match status" value="1"/>
</dbReference>
<dbReference type="GO" id="GO:0015344">
    <property type="term" value="F:siderophore uptake transmembrane transporter activity"/>
    <property type="evidence" value="ECO:0007669"/>
    <property type="project" value="TreeGrafter"/>
</dbReference>
<sequence>MSFQRIRAAGAPTFALHAALAGLTVGAAVLPDTARAQTASPAQDTRVFSVPAGALDAALNRFARTAGVNLSYDPALVAGVTTRGLEGRHGVAGGLAALLAGCDLEAVPQPGGGFSLRKVAGAAGAAAVPAGAALPTVTVTASTEAGPAALPAPYAGGQVARGGRLGMLGNADVFETPFSTKAYTAELVRNQGARNVNDMVANDPSIRTSLSATSPLDQSSIRGFLTNSDAYLFDGLEGLFAYSNIPIQHYERLEVLKGPAAGLVGASGYGSTVGGSFNLVPKRATDTPVRSVTLSANDRSLIGTHVDIGQRFGTDNRLGARLNLSAEDGKLFDGAKRSLAAAQVALDYRGDRFRAVLDAGYTRRSSSPLFNHWLLQAGAALPSPPDPKVHPKPSWETLDVRQPFALLSAEWDFADRWTAYARFGKLREHTPERQYIDQTTVDGLGRVTYSSASSLLWTQSNQVADIGVRGSFALGPTHHKVAISAVSQRQQLQDLRSQSLALPVRVVGSLYTPNLVPNPFAYGVPQVPGVDSPALSLDSIAVADTISAFDERLFVTLAAREQRIKKFPYNQSKLTPTVAALWKFDNGISIYGNYAESLAQGAVAPAGARNVGEQLAPYLSRQHEFGLKWDRGSYGLTAAYFDIRKTTAYVDSDNYFRAAGLQRNKGVEIESFGEVAKGVRLLGGVAWIDARMSRTAKGASDGKKAIGVPEFTANLGLEYDVPSVPGLTLTGRYIYTDSAWVDLANTQRVPSWKRIDLGARYTTRVNGVGMTLRAGISNLLDDTYWTIAGRNFISVAPPRTWQLQASFDF</sequence>
<evidence type="ECO:0000256" key="8">
    <source>
        <dbReference type="ARBA" id="ARBA00023077"/>
    </source>
</evidence>
<evidence type="ECO:0000256" key="7">
    <source>
        <dbReference type="ARBA" id="ARBA00023004"/>
    </source>
</evidence>
<keyword evidence="7" id="KW-0408">Iron</keyword>
<keyword evidence="11 12" id="KW-0998">Cell outer membrane</keyword>
<dbReference type="Pfam" id="PF07715">
    <property type="entry name" value="Plug"/>
    <property type="match status" value="1"/>
</dbReference>
<dbReference type="RefSeq" id="WP_119551139.1">
    <property type="nucleotide sequence ID" value="NZ_QXMN01000001.1"/>
</dbReference>
<evidence type="ECO:0000313" key="17">
    <source>
        <dbReference type="Proteomes" id="UP000265619"/>
    </source>
</evidence>
<gene>
    <name evidence="16" type="ORF">D3H34_00445</name>
</gene>
<evidence type="ECO:0000256" key="1">
    <source>
        <dbReference type="ARBA" id="ARBA00004571"/>
    </source>
</evidence>
<evidence type="ECO:0000256" key="10">
    <source>
        <dbReference type="ARBA" id="ARBA00023170"/>
    </source>
</evidence>
<dbReference type="InterPro" id="IPR037066">
    <property type="entry name" value="Plug_dom_sf"/>
</dbReference>
<dbReference type="OrthoDB" id="8732650at2"/>
<dbReference type="InterPro" id="IPR039426">
    <property type="entry name" value="TonB-dep_rcpt-like"/>
</dbReference>
<dbReference type="CDD" id="cd01347">
    <property type="entry name" value="ligand_gated_channel"/>
    <property type="match status" value="1"/>
</dbReference>
<evidence type="ECO:0000256" key="13">
    <source>
        <dbReference type="RuleBase" id="RU003357"/>
    </source>
</evidence>
<keyword evidence="14" id="KW-0732">Signal</keyword>
<keyword evidence="3 12" id="KW-0813">Transport</keyword>
<dbReference type="InterPro" id="IPR010105">
    <property type="entry name" value="TonB_sidphr_rcpt"/>
</dbReference>
<dbReference type="EMBL" id="QXMN01000001">
    <property type="protein sequence ID" value="RIX85050.1"/>
    <property type="molecule type" value="Genomic_DNA"/>
</dbReference>
<dbReference type="Gene3D" id="3.55.50.30">
    <property type="match status" value="1"/>
</dbReference>
<protein>
    <submittedName>
        <fullName evidence="16">TonB-dependent siderophore receptor</fullName>
    </submittedName>
</protein>
<comment type="caution">
    <text evidence="16">The sequence shown here is derived from an EMBL/GenBank/DDBJ whole genome shotgun (WGS) entry which is preliminary data.</text>
</comment>
<evidence type="ECO:0000313" key="16">
    <source>
        <dbReference type="EMBL" id="RIX85050.1"/>
    </source>
</evidence>
<dbReference type="InterPro" id="IPR036942">
    <property type="entry name" value="Beta-barrel_TonB_sf"/>
</dbReference>
<dbReference type="InterPro" id="IPR012910">
    <property type="entry name" value="Plug_dom"/>
</dbReference>
<reference evidence="16 17" key="1">
    <citation type="submission" date="2018-09" db="EMBL/GenBank/DDBJ databases">
        <title>Acidovorax cavernicola nov. sp. isolated from Gruta de las Maravillas (Aracena, Spain).</title>
        <authorList>
            <person name="Jurado V."/>
            <person name="Gutierrez-Patricio S."/>
            <person name="Gonzalez-Pimentel J.L."/>
            <person name="Miller A.Z."/>
            <person name="Laiz L."/>
            <person name="Saiz-Jimenez C."/>
        </authorList>
    </citation>
    <scope>NUCLEOTIDE SEQUENCE [LARGE SCALE GENOMIC DNA]</scope>
    <source>
        <strain evidence="16 17">1011MAR4D40.2</strain>
    </source>
</reference>
<keyword evidence="8 13" id="KW-0798">TonB box</keyword>
<feature type="domain" description="Secretin/TonB short N-terminal" evidence="15">
    <location>
        <begin position="68"/>
        <end position="119"/>
    </location>
</feature>
<dbReference type="InterPro" id="IPR011662">
    <property type="entry name" value="Secretin/TonB_short_N"/>
</dbReference>
<evidence type="ECO:0000256" key="9">
    <source>
        <dbReference type="ARBA" id="ARBA00023136"/>
    </source>
</evidence>
<dbReference type="PANTHER" id="PTHR32552">
    <property type="entry name" value="FERRICHROME IRON RECEPTOR-RELATED"/>
    <property type="match status" value="1"/>
</dbReference>
<keyword evidence="10 16" id="KW-0675">Receptor</keyword>
<dbReference type="Proteomes" id="UP000265619">
    <property type="component" value="Unassembled WGS sequence"/>
</dbReference>
<name>A0A9X8GX39_9BURK</name>
<accession>A0A9X8GX39</accession>
<comment type="subcellular location">
    <subcellularLocation>
        <location evidence="1 12">Cell outer membrane</location>
        <topology evidence="1 12">Multi-pass membrane protein</topology>
    </subcellularLocation>
</comment>
<comment type="similarity">
    <text evidence="2 12 13">Belongs to the TonB-dependent receptor family.</text>
</comment>
<dbReference type="NCBIfam" id="TIGR01783">
    <property type="entry name" value="TonB-siderophor"/>
    <property type="match status" value="1"/>
</dbReference>
<dbReference type="GO" id="GO:0015891">
    <property type="term" value="P:siderophore transport"/>
    <property type="evidence" value="ECO:0007669"/>
    <property type="project" value="InterPro"/>
</dbReference>
<dbReference type="InterPro" id="IPR000531">
    <property type="entry name" value="Beta-barrel_TonB"/>
</dbReference>
<keyword evidence="9 12" id="KW-0472">Membrane</keyword>
<dbReference type="PANTHER" id="PTHR32552:SF82">
    <property type="entry name" value="FCUA PROTEIN"/>
    <property type="match status" value="1"/>
</dbReference>
<evidence type="ECO:0000256" key="4">
    <source>
        <dbReference type="ARBA" id="ARBA00022452"/>
    </source>
</evidence>
<organism evidence="16 17">
    <name type="scientific">Acidovorax cavernicola</name>
    <dbReference type="NCBI Taxonomy" id="1675792"/>
    <lineage>
        <taxon>Bacteria</taxon>
        <taxon>Pseudomonadati</taxon>
        <taxon>Pseudomonadota</taxon>
        <taxon>Betaproteobacteria</taxon>
        <taxon>Burkholderiales</taxon>
        <taxon>Comamonadaceae</taxon>
        <taxon>Acidovorax</taxon>
    </lineage>
</organism>
<evidence type="ECO:0000256" key="2">
    <source>
        <dbReference type="ARBA" id="ARBA00009810"/>
    </source>
</evidence>
<keyword evidence="5" id="KW-0406">Ion transport</keyword>
<keyword evidence="4 12" id="KW-1134">Transmembrane beta strand</keyword>
<evidence type="ECO:0000256" key="5">
    <source>
        <dbReference type="ARBA" id="ARBA00022496"/>
    </source>
</evidence>
<keyword evidence="5" id="KW-0410">Iron transport</keyword>
<dbReference type="AlphaFoldDB" id="A0A9X8GX39"/>
<dbReference type="SUPFAM" id="SSF56935">
    <property type="entry name" value="Porins"/>
    <property type="match status" value="1"/>
</dbReference>
<dbReference type="PROSITE" id="PS52016">
    <property type="entry name" value="TONB_DEPENDENT_REC_3"/>
    <property type="match status" value="1"/>
</dbReference>
<feature type="chain" id="PRO_5040955487" evidence="14">
    <location>
        <begin position="28"/>
        <end position="809"/>
    </location>
</feature>
<evidence type="ECO:0000256" key="6">
    <source>
        <dbReference type="ARBA" id="ARBA00022692"/>
    </source>
</evidence>
<keyword evidence="17" id="KW-1185">Reference proteome</keyword>
<evidence type="ECO:0000259" key="15">
    <source>
        <dbReference type="SMART" id="SM00965"/>
    </source>
</evidence>
<evidence type="ECO:0000256" key="14">
    <source>
        <dbReference type="SAM" id="SignalP"/>
    </source>
</evidence>
<evidence type="ECO:0000256" key="3">
    <source>
        <dbReference type="ARBA" id="ARBA00022448"/>
    </source>
</evidence>
<dbReference type="GO" id="GO:0009279">
    <property type="term" value="C:cell outer membrane"/>
    <property type="evidence" value="ECO:0007669"/>
    <property type="project" value="UniProtKB-SubCell"/>
</dbReference>